<dbReference type="Proteomes" id="UP000014974">
    <property type="component" value="Unassembled WGS sequence"/>
</dbReference>
<accession>S7WLK1</accession>
<evidence type="ECO:0000313" key="1">
    <source>
        <dbReference type="EMBL" id="EPR67614.1"/>
    </source>
</evidence>
<dbReference type="EMBL" id="ATNM01000118">
    <property type="protein sequence ID" value="EPR67614.1"/>
    <property type="molecule type" value="Genomic_DNA"/>
</dbReference>
<gene>
    <name evidence="1" type="ORF">ADICYQ_3402</name>
</gene>
<sequence length="37" mass="4366">MPNIRSLASIEEKSLDWQISHVVIELIIRYSKIKLKN</sequence>
<proteinExistence type="predicted"/>
<protein>
    <submittedName>
        <fullName evidence="1">Uncharacterized protein</fullName>
    </submittedName>
</protein>
<dbReference type="AlphaFoldDB" id="S7WLK1"/>
<reference evidence="1 2" key="1">
    <citation type="journal article" date="2013" name="Genome Announc.">
        <title>Draft Genome Sequence of Cyclobacterium qasimii Strain M12-11BT, Isolated from Arctic Marine Sediment.</title>
        <authorList>
            <person name="Shivaji S."/>
            <person name="Ara S."/>
            <person name="Singh A."/>
            <person name="Kumar Pinnaka A."/>
        </authorList>
    </citation>
    <scope>NUCLEOTIDE SEQUENCE [LARGE SCALE GENOMIC DNA]</scope>
    <source>
        <strain evidence="1 2">M12-11B</strain>
    </source>
</reference>
<evidence type="ECO:0000313" key="2">
    <source>
        <dbReference type="Proteomes" id="UP000014974"/>
    </source>
</evidence>
<name>S7WLK1_9BACT</name>
<organism evidence="1 2">
    <name type="scientific">Cyclobacterium qasimii M12-11B</name>
    <dbReference type="NCBI Taxonomy" id="641524"/>
    <lineage>
        <taxon>Bacteria</taxon>
        <taxon>Pseudomonadati</taxon>
        <taxon>Bacteroidota</taxon>
        <taxon>Cytophagia</taxon>
        <taxon>Cytophagales</taxon>
        <taxon>Cyclobacteriaceae</taxon>
        <taxon>Cyclobacterium</taxon>
    </lineage>
</organism>
<comment type="caution">
    <text evidence="1">The sequence shown here is derived from an EMBL/GenBank/DDBJ whole genome shotgun (WGS) entry which is preliminary data.</text>
</comment>